<gene>
    <name evidence="2" type="ORF">GCM10020221_25600</name>
</gene>
<evidence type="ECO:0000313" key="2">
    <source>
        <dbReference type="EMBL" id="GAA2928567.1"/>
    </source>
</evidence>
<dbReference type="InterPro" id="IPR043777">
    <property type="entry name" value="DUF5719"/>
</dbReference>
<accession>A0ABN3WUQ5</accession>
<dbReference type="Proteomes" id="UP001501102">
    <property type="component" value="Unassembled WGS sequence"/>
</dbReference>
<feature type="compositionally biased region" description="Pro residues" evidence="1">
    <location>
        <begin position="53"/>
        <end position="68"/>
    </location>
</feature>
<organism evidence="2 3">
    <name type="scientific">Streptomyces thioluteus</name>
    <dbReference type="NCBI Taxonomy" id="66431"/>
    <lineage>
        <taxon>Bacteria</taxon>
        <taxon>Bacillati</taxon>
        <taxon>Actinomycetota</taxon>
        <taxon>Actinomycetes</taxon>
        <taxon>Kitasatosporales</taxon>
        <taxon>Streptomycetaceae</taxon>
        <taxon>Streptomyces</taxon>
    </lineage>
</organism>
<evidence type="ECO:0000313" key="3">
    <source>
        <dbReference type="Proteomes" id="UP001501102"/>
    </source>
</evidence>
<sequence>MQRHDTSSPTILGFRAVHTAKGRQEYVHLNNPERHHGPLVVDLEILQARTAAAPPPPGGGRSPFPPRSTVPVLLTTLPEGTSEPGVRTRGRPTLHVAARIRPVWGAAVQSNGRQAGRRLADG</sequence>
<evidence type="ECO:0000256" key="1">
    <source>
        <dbReference type="SAM" id="MobiDB-lite"/>
    </source>
</evidence>
<proteinExistence type="predicted"/>
<dbReference type="Pfam" id="PF18986">
    <property type="entry name" value="DUF5719"/>
    <property type="match status" value="1"/>
</dbReference>
<dbReference type="EMBL" id="BAAAXZ010000097">
    <property type="protein sequence ID" value="GAA2928567.1"/>
    <property type="molecule type" value="Genomic_DNA"/>
</dbReference>
<name>A0ABN3WUQ5_STRTU</name>
<reference evidence="2 3" key="1">
    <citation type="journal article" date="2019" name="Int. J. Syst. Evol. Microbiol.">
        <title>The Global Catalogue of Microorganisms (GCM) 10K type strain sequencing project: providing services to taxonomists for standard genome sequencing and annotation.</title>
        <authorList>
            <consortium name="The Broad Institute Genomics Platform"/>
            <consortium name="The Broad Institute Genome Sequencing Center for Infectious Disease"/>
            <person name="Wu L."/>
            <person name="Ma J."/>
        </authorList>
    </citation>
    <scope>NUCLEOTIDE SEQUENCE [LARGE SCALE GENOMIC DNA]</scope>
    <source>
        <strain evidence="2 3">JCM 4087</strain>
    </source>
</reference>
<protein>
    <submittedName>
        <fullName evidence="2">Uncharacterized protein</fullName>
    </submittedName>
</protein>
<comment type="caution">
    <text evidence="2">The sequence shown here is derived from an EMBL/GenBank/DDBJ whole genome shotgun (WGS) entry which is preliminary data.</text>
</comment>
<keyword evidence="3" id="KW-1185">Reference proteome</keyword>
<feature type="region of interest" description="Disordered" evidence="1">
    <location>
        <begin position="51"/>
        <end position="71"/>
    </location>
</feature>